<comment type="caution">
    <text evidence="3">The sequence shown here is derived from an EMBL/GenBank/DDBJ whole genome shotgun (WGS) entry which is preliminary data.</text>
</comment>
<keyword evidence="2" id="KW-0472">Membrane</keyword>
<accession>A0ABN3BYZ4</accession>
<evidence type="ECO:0000256" key="2">
    <source>
        <dbReference type="SAM" id="Phobius"/>
    </source>
</evidence>
<evidence type="ECO:0000313" key="3">
    <source>
        <dbReference type="EMBL" id="GAA2202107.1"/>
    </source>
</evidence>
<reference evidence="3 4" key="1">
    <citation type="journal article" date="2019" name="Int. J. Syst. Evol. Microbiol.">
        <title>The Global Catalogue of Microorganisms (GCM) 10K type strain sequencing project: providing services to taxonomists for standard genome sequencing and annotation.</title>
        <authorList>
            <consortium name="The Broad Institute Genomics Platform"/>
            <consortium name="The Broad Institute Genome Sequencing Center for Infectious Disease"/>
            <person name="Wu L."/>
            <person name="Ma J."/>
        </authorList>
    </citation>
    <scope>NUCLEOTIDE SEQUENCE [LARGE SCALE GENOMIC DNA]</scope>
    <source>
        <strain evidence="3 4">JCM 16034</strain>
    </source>
</reference>
<keyword evidence="2" id="KW-0812">Transmembrane</keyword>
<organism evidence="3 4">
    <name type="scientific">Sinomonas flava</name>
    <dbReference type="NCBI Taxonomy" id="496857"/>
    <lineage>
        <taxon>Bacteria</taxon>
        <taxon>Bacillati</taxon>
        <taxon>Actinomycetota</taxon>
        <taxon>Actinomycetes</taxon>
        <taxon>Micrococcales</taxon>
        <taxon>Micrococcaceae</taxon>
        <taxon>Sinomonas</taxon>
    </lineage>
</organism>
<proteinExistence type="predicted"/>
<feature type="region of interest" description="Disordered" evidence="1">
    <location>
        <begin position="145"/>
        <end position="165"/>
    </location>
</feature>
<sequence>MDDALLVANLVYIGTLILGGVLFAFLAAAFGITLLIAGAGQGIASIIGLLLRPLRRTADQAAAERTTADAADADHIRTAVIAKADAILASQRAAAVASSEAASSARDPKRDATGATQAEDEDVAVPAAAPAASTAIETTVTLVRPAASRPIHTGTQPVLAVGRAS</sequence>
<dbReference type="Proteomes" id="UP001500432">
    <property type="component" value="Unassembled WGS sequence"/>
</dbReference>
<keyword evidence="4" id="KW-1185">Reference proteome</keyword>
<feature type="transmembrane region" description="Helical" evidence="2">
    <location>
        <begin position="7"/>
        <end position="26"/>
    </location>
</feature>
<name>A0ABN3BYZ4_9MICC</name>
<keyword evidence="2" id="KW-1133">Transmembrane helix</keyword>
<feature type="transmembrane region" description="Helical" evidence="2">
    <location>
        <begin position="32"/>
        <end position="51"/>
    </location>
</feature>
<dbReference type="EMBL" id="BAAAQW010000009">
    <property type="protein sequence ID" value="GAA2202107.1"/>
    <property type="molecule type" value="Genomic_DNA"/>
</dbReference>
<evidence type="ECO:0000313" key="4">
    <source>
        <dbReference type="Proteomes" id="UP001500432"/>
    </source>
</evidence>
<dbReference type="RefSeq" id="WP_344300495.1">
    <property type="nucleotide sequence ID" value="NZ_BAAAQW010000009.1"/>
</dbReference>
<feature type="region of interest" description="Disordered" evidence="1">
    <location>
        <begin position="98"/>
        <end position="130"/>
    </location>
</feature>
<evidence type="ECO:0000256" key="1">
    <source>
        <dbReference type="SAM" id="MobiDB-lite"/>
    </source>
</evidence>
<protein>
    <submittedName>
        <fullName evidence="3">Uncharacterized protein</fullName>
    </submittedName>
</protein>
<gene>
    <name evidence="3" type="ORF">GCM10009849_29160</name>
</gene>